<accession>F2ARL2</accession>
<dbReference type="EMBL" id="AFAR01000128">
    <property type="protein sequence ID" value="EGF27652.1"/>
    <property type="molecule type" value="Genomic_DNA"/>
</dbReference>
<sequence>MPREADTAKFFDDSANSCFSGFCLQSQQSSPGSRFLQLSACDGSAGNLHSSGSDAMIILRV</sequence>
<gene>
    <name evidence="1" type="ORF">RBWH47_00500</name>
</gene>
<protein>
    <submittedName>
        <fullName evidence="1">Uncharacterized protein</fullName>
    </submittedName>
</protein>
<dbReference type="AlphaFoldDB" id="F2ARL2"/>
<reference evidence="1 2" key="1">
    <citation type="journal article" date="2013" name="Mar. Genomics">
        <title>Expression of sulfatases in Rhodopirellula baltica and the diversity of sulfatases in the genus Rhodopirellula.</title>
        <authorList>
            <person name="Wegner C.E."/>
            <person name="Richter-Heitmann T."/>
            <person name="Klindworth A."/>
            <person name="Klockow C."/>
            <person name="Richter M."/>
            <person name="Achstetter T."/>
            <person name="Glockner F.O."/>
            <person name="Harder J."/>
        </authorList>
    </citation>
    <scope>NUCLEOTIDE SEQUENCE [LARGE SCALE GENOMIC DNA]</scope>
    <source>
        <strain evidence="1 2">WH47</strain>
    </source>
</reference>
<evidence type="ECO:0000313" key="2">
    <source>
        <dbReference type="Proteomes" id="UP000006222"/>
    </source>
</evidence>
<dbReference type="PATRIC" id="fig|991778.3.peg.2493"/>
<organism evidence="1 2">
    <name type="scientific">Rhodopirellula baltica WH47</name>
    <dbReference type="NCBI Taxonomy" id="991778"/>
    <lineage>
        <taxon>Bacteria</taxon>
        <taxon>Pseudomonadati</taxon>
        <taxon>Planctomycetota</taxon>
        <taxon>Planctomycetia</taxon>
        <taxon>Pirellulales</taxon>
        <taxon>Pirellulaceae</taxon>
        <taxon>Rhodopirellula</taxon>
    </lineage>
</organism>
<name>F2ARL2_RHOBT</name>
<dbReference type="Proteomes" id="UP000006222">
    <property type="component" value="Unassembled WGS sequence"/>
</dbReference>
<evidence type="ECO:0000313" key="1">
    <source>
        <dbReference type="EMBL" id="EGF27652.1"/>
    </source>
</evidence>
<proteinExistence type="predicted"/>
<comment type="caution">
    <text evidence="1">The sequence shown here is derived from an EMBL/GenBank/DDBJ whole genome shotgun (WGS) entry which is preliminary data.</text>
</comment>